<evidence type="ECO:0000313" key="3">
    <source>
        <dbReference type="Proteomes" id="UP000249464"/>
    </source>
</evidence>
<evidence type="ECO:0000313" key="2">
    <source>
        <dbReference type="EMBL" id="SGZ05992.1"/>
    </source>
</evidence>
<proteinExistence type="predicted"/>
<reference evidence="2 3" key="1">
    <citation type="submission" date="2016-11" db="EMBL/GenBank/DDBJ databases">
        <authorList>
            <person name="Jaros S."/>
            <person name="Januszkiewicz K."/>
            <person name="Wedrychowicz H."/>
        </authorList>
    </citation>
    <scope>NUCLEOTIDE SEQUENCE [LARGE SCALE GENOMIC DNA]</scope>
</reference>
<organism evidence="2 3">
    <name type="scientific">Microbotryum silenes-dioicae</name>
    <dbReference type="NCBI Taxonomy" id="796604"/>
    <lineage>
        <taxon>Eukaryota</taxon>
        <taxon>Fungi</taxon>
        <taxon>Dikarya</taxon>
        <taxon>Basidiomycota</taxon>
        <taxon>Pucciniomycotina</taxon>
        <taxon>Microbotryomycetes</taxon>
        <taxon>Microbotryales</taxon>
        <taxon>Microbotryaceae</taxon>
        <taxon>Microbotryum</taxon>
    </lineage>
</organism>
<feature type="region of interest" description="Disordered" evidence="1">
    <location>
        <begin position="35"/>
        <end position="57"/>
    </location>
</feature>
<keyword evidence="3" id="KW-1185">Reference proteome</keyword>
<gene>
    <name evidence="2" type="primary">BQ5605_C031g10907</name>
    <name evidence="2" type="ORF">BQ5605_C031G10907</name>
</gene>
<accession>A0A2X0N3K9</accession>
<name>A0A2X0N3K9_9BASI</name>
<dbReference type="EMBL" id="FQNC01000068">
    <property type="protein sequence ID" value="SGZ05992.1"/>
    <property type="molecule type" value="Genomic_DNA"/>
</dbReference>
<protein>
    <submittedName>
        <fullName evidence="2">BQ5605_C031g10907 protein</fullName>
    </submittedName>
</protein>
<sequence length="57" mass="6425">MNPGVFTHQDNLAPTSPRCWGMSLFNTARQSIHQTGTAGLNDGQYLPQRGETRFFDR</sequence>
<dbReference type="AlphaFoldDB" id="A0A2X0N3K9"/>
<dbReference type="Proteomes" id="UP000249464">
    <property type="component" value="Unassembled WGS sequence"/>
</dbReference>
<evidence type="ECO:0000256" key="1">
    <source>
        <dbReference type="SAM" id="MobiDB-lite"/>
    </source>
</evidence>